<gene>
    <name evidence="2" type="ORF">OH143_04035</name>
</gene>
<evidence type="ECO:0000313" key="2">
    <source>
        <dbReference type="EMBL" id="UYU19267.1"/>
    </source>
</evidence>
<evidence type="ECO:0008006" key="4">
    <source>
        <dbReference type="Google" id="ProtNLM"/>
    </source>
</evidence>
<keyword evidence="1" id="KW-0472">Membrane</keyword>
<dbReference type="Proteomes" id="UP001156196">
    <property type="component" value="Chromosome"/>
</dbReference>
<dbReference type="AlphaFoldDB" id="A0AAX3EAV8"/>
<dbReference type="PROSITE" id="PS00018">
    <property type="entry name" value="EF_HAND_1"/>
    <property type="match status" value="1"/>
</dbReference>
<accession>A0AAX3EAV8</accession>
<dbReference type="Gene3D" id="3.60.60.10">
    <property type="entry name" value="Penicillin V Acylase, Chain A"/>
    <property type="match status" value="1"/>
</dbReference>
<organism evidence="2 3">
    <name type="scientific">Methanoculleus submarinus</name>
    <dbReference type="NCBI Taxonomy" id="204050"/>
    <lineage>
        <taxon>Archaea</taxon>
        <taxon>Methanobacteriati</taxon>
        <taxon>Methanobacteriota</taxon>
        <taxon>Stenosarchaea group</taxon>
        <taxon>Methanomicrobia</taxon>
        <taxon>Methanomicrobiales</taxon>
        <taxon>Methanomicrobiaceae</taxon>
        <taxon>Methanoculleus</taxon>
    </lineage>
</organism>
<evidence type="ECO:0000313" key="3">
    <source>
        <dbReference type="Proteomes" id="UP001156196"/>
    </source>
</evidence>
<name>A0AAX3EAV8_9EURY</name>
<protein>
    <recommendedName>
        <fullName evidence="4">Carboxypeptidase regulatory-like domain-containing protein</fullName>
    </recommendedName>
</protein>
<feature type="transmembrane region" description="Helical" evidence="1">
    <location>
        <begin position="7"/>
        <end position="28"/>
    </location>
</feature>
<dbReference type="GeneID" id="4847634"/>
<keyword evidence="1" id="KW-1133">Transmembrane helix</keyword>
<keyword evidence="1" id="KW-0812">Transmembrane</keyword>
<dbReference type="RefSeq" id="WP_011844791.1">
    <property type="nucleotide sequence ID" value="NZ_CP109831.1"/>
</dbReference>
<dbReference type="InterPro" id="IPR018247">
    <property type="entry name" value="EF_Hand_1_Ca_BS"/>
</dbReference>
<proteinExistence type="predicted"/>
<sequence length="606" mass="65363">MNQVPERLLRVCLPMCILGVTILLIAAAGCTNVTTPTGGDSISGSVVGDYAGGTIYVAAIDAAAYTASDIRVMETGEHPERSQYVSGFAALDAPGDYVIPGLAPGNYTVYAWADTDDDGRIDHLDYRDPTGWYCTPSHLTPVGVAVTPGSAATGIDVTLVAPTPYPDDDREIAVGSGGGRLTVQKGCHVLQVWGTPEERAYAYGYLCGPQIRDWIDYVLIESFMQSPADYEDLFIPYIEEHMAPANPTYMAELDAMLAGMNASGTDLYLPPVSRNISRYDLLAENTYDFMLYYKLYGLYMGDLGINRTTTGDAGVSPHLCTSAIAWGNLTENDELAGGIIHGKNMDGENDLRKVTVNSLLVIATDPGPGAKRTVGIDWPGFIGTFNGMNEDGLVLVPHSSPSIPDWNATDLMPTTFLYMDTLRSESDVAGAWAYWEKANGTRTGGNNAGVSAPYGNGTGSVPAAFETDSYGGAVRGPGVVEPDDCLLIANNYYLYRGAYPPAVERVDGYHAEVRPEDYRYRNMLALLDGYQKEERTIGTPEMIALMQSASVSEEYQGTTEYTFIAYPDAGAFAVAKEDLAAGILDAPFAEFAHFEFEEVFERPSTV</sequence>
<evidence type="ECO:0000256" key="1">
    <source>
        <dbReference type="SAM" id="Phobius"/>
    </source>
</evidence>
<dbReference type="KEGG" id="msum:OH143_04035"/>
<dbReference type="EMBL" id="CP109831">
    <property type="protein sequence ID" value="UYU19267.1"/>
    <property type="molecule type" value="Genomic_DNA"/>
</dbReference>
<keyword evidence="3" id="KW-1185">Reference proteome</keyword>
<dbReference type="PROSITE" id="PS51257">
    <property type="entry name" value="PROKAR_LIPOPROTEIN"/>
    <property type="match status" value="1"/>
</dbReference>
<reference evidence="2" key="1">
    <citation type="submission" date="2022-10" db="EMBL/GenBank/DDBJ databases">
        <title>Complete genome of Methanoculleus submarinus DSM 15122.</title>
        <authorList>
            <person name="Chen S.-C."/>
            <person name="Lai S.-J."/>
            <person name="You Y.-T."/>
        </authorList>
    </citation>
    <scope>NUCLEOTIDE SEQUENCE</scope>
    <source>
        <strain evidence="2">DSM 15122</strain>
    </source>
</reference>